<evidence type="ECO:0000256" key="1">
    <source>
        <dbReference type="ARBA" id="ARBA00005860"/>
    </source>
</evidence>
<evidence type="ECO:0000313" key="12">
    <source>
        <dbReference type="Proteomes" id="UP000677054"/>
    </source>
</evidence>
<sequence length="613" mass="69804">MKKRAINQKLRIKLFYDDSVYRLDSEKFDLINNTILPDAVEFWEAALRVRKTANNIRLSRKCEDNQVFYKTNDSLPYCKNRCEEITMCGEVRVPQEHLDSCRVCDGLGRNCHQVEPPGGKGIEGADFVFYVSAMETERCHKGMTVAYAAHCQQEAALDRPIAGHANLCPSSISTQAQALSTLSSTVKHEILHALGFSVSLFAFFRDKDGNPRTPRTDNGKPLLNEELHTRQWSEAVVQRAVRKQWLVAGGYIEKEINMMVTPRVVEEVRAHFNCPLLEGAELEDQGQEGTALTHWEKRIFENEAMTGTHTQNPVYSRITLALMEDTGWYYPNYEMAQELSWGKGLGCDFAMKSCKEWMDVKLNEGERLYPYCDKVKRDPLQTECSADRTSVALCNLIEHPTPLPLQFQNFDYLPNVAQNALSKYGGSVVLADYCPYVQEFTWKSQNKYVRGSHCLYEENNPVPDLNFALELYGENSVCVEHPPGRQWVERNCLLKRHWEHWGSGCYQYLCYDGHLHLMVENHTFTCFHPGQVIEISLFANDWLHQGAIVCPWCQDICSNEGMVCKRPMAVPRTLEYHKDVLVCGGSSSSPSLGLLISCLALTFLVSMGARTER</sequence>
<dbReference type="SUPFAM" id="SSF55486">
    <property type="entry name" value="Metalloproteases ('zincins'), catalytic domain"/>
    <property type="match status" value="1"/>
</dbReference>
<evidence type="ECO:0000256" key="3">
    <source>
        <dbReference type="ARBA" id="ARBA00022723"/>
    </source>
</evidence>
<dbReference type="Gene3D" id="2.10.55.10">
    <property type="entry name" value="Leishmanolysin domain 3"/>
    <property type="match status" value="1"/>
</dbReference>
<dbReference type="GO" id="GO:0005737">
    <property type="term" value="C:cytoplasm"/>
    <property type="evidence" value="ECO:0007669"/>
    <property type="project" value="TreeGrafter"/>
</dbReference>
<evidence type="ECO:0000256" key="10">
    <source>
        <dbReference type="RuleBase" id="RU366077"/>
    </source>
</evidence>
<dbReference type="GO" id="GO:0006508">
    <property type="term" value="P:proteolysis"/>
    <property type="evidence" value="ECO:0007669"/>
    <property type="project" value="UniProtKB-KW"/>
</dbReference>
<dbReference type="EC" id="3.4.24.-" evidence="10"/>
<evidence type="ECO:0000256" key="8">
    <source>
        <dbReference type="PIRSR" id="PIRSR601577-1"/>
    </source>
</evidence>
<evidence type="ECO:0000256" key="4">
    <source>
        <dbReference type="ARBA" id="ARBA00022801"/>
    </source>
</evidence>
<proteinExistence type="inferred from homology"/>
<accession>A0A7R8WZV8</accession>
<keyword evidence="6 9" id="KW-0482">Metalloprotease</keyword>
<dbReference type="GO" id="GO:0004222">
    <property type="term" value="F:metalloendopeptidase activity"/>
    <property type="evidence" value="ECO:0007669"/>
    <property type="project" value="UniProtKB-UniRule"/>
</dbReference>
<feature type="binding site" evidence="9">
    <location>
        <position position="294"/>
    </location>
    <ligand>
        <name>Zn(2+)</name>
        <dbReference type="ChEBI" id="CHEBI:29105"/>
        <note>catalytic</note>
    </ligand>
</feature>
<keyword evidence="5 9" id="KW-0862">Zinc</keyword>
<evidence type="ECO:0000313" key="11">
    <source>
        <dbReference type="EMBL" id="CAD7241127.1"/>
    </source>
</evidence>
<protein>
    <recommendedName>
        <fullName evidence="7 10">Leishmanolysin-like peptidase</fullName>
        <ecNumber evidence="10">3.4.24.-</ecNumber>
    </recommendedName>
</protein>
<evidence type="ECO:0000256" key="2">
    <source>
        <dbReference type="ARBA" id="ARBA00022670"/>
    </source>
</evidence>
<feature type="active site" evidence="8">
    <location>
        <position position="189"/>
    </location>
</feature>
<dbReference type="AlphaFoldDB" id="A0A7R8WZV8"/>
<feature type="binding site" evidence="9">
    <location>
        <position position="188"/>
    </location>
    <ligand>
        <name>Zn(2+)</name>
        <dbReference type="ChEBI" id="CHEBI:29105"/>
        <note>catalytic</note>
    </ligand>
</feature>
<dbReference type="GO" id="GO:0046872">
    <property type="term" value="F:metal ion binding"/>
    <property type="evidence" value="ECO:0007669"/>
    <property type="project" value="UniProtKB-KW"/>
</dbReference>
<dbReference type="PANTHER" id="PTHR10942:SF0">
    <property type="entry name" value="LEISHMANOLYSIN-LIKE PEPTIDASE"/>
    <property type="match status" value="1"/>
</dbReference>
<evidence type="ECO:0000256" key="9">
    <source>
        <dbReference type="PIRSR" id="PIRSR601577-2"/>
    </source>
</evidence>
<dbReference type="GO" id="GO:0007155">
    <property type="term" value="P:cell adhesion"/>
    <property type="evidence" value="ECO:0007669"/>
    <property type="project" value="InterPro"/>
</dbReference>
<dbReference type="Pfam" id="PF01457">
    <property type="entry name" value="Peptidase_M8"/>
    <property type="match status" value="1"/>
</dbReference>
<gene>
    <name evidence="11" type="ORF">DSTB1V02_LOCUS1128</name>
</gene>
<keyword evidence="2 10" id="KW-0645">Protease</keyword>
<keyword evidence="4 10" id="KW-0378">Hydrolase</keyword>
<comment type="similarity">
    <text evidence="1 10">Belongs to the peptidase M8 family.</text>
</comment>
<dbReference type="Proteomes" id="UP000677054">
    <property type="component" value="Unassembled WGS sequence"/>
</dbReference>
<evidence type="ECO:0000256" key="7">
    <source>
        <dbReference type="ARBA" id="ARBA00039717"/>
    </source>
</evidence>
<dbReference type="InterPro" id="IPR001577">
    <property type="entry name" value="Peptidase_M8"/>
</dbReference>
<reference evidence="11" key="1">
    <citation type="submission" date="2020-11" db="EMBL/GenBank/DDBJ databases">
        <authorList>
            <person name="Tran Van P."/>
        </authorList>
    </citation>
    <scope>NUCLEOTIDE SEQUENCE</scope>
</reference>
<dbReference type="Gene3D" id="3.10.170.20">
    <property type="match status" value="1"/>
</dbReference>
<organism evidence="11">
    <name type="scientific">Darwinula stevensoni</name>
    <dbReference type="NCBI Taxonomy" id="69355"/>
    <lineage>
        <taxon>Eukaryota</taxon>
        <taxon>Metazoa</taxon>
        <taxon>Ecdysozoa</taxon>
        <taxon>Arthropoda</taxon>
        <taxon>Crustacea</taxon>
        <taxon>Oligostraca</taxon>
        <taxon>Ostracoda</taxon>
        <taxon>Podocopa</taxon>
        <taxon>Podocopida</taxon>
        <taxon>Darwinulocopina</taxon>
        <taxon>Darwinuloidea</taxon>
        <taxon>Darwinulidae</taxon>
        <taxon>Darwinula</taxon>
    </lineage>
</organism>
<comment type="cofactor">
    <cofactor evidence="9 10">
        <name>Zn(2+)</name>
        <dbReference type="ChEBI" id="CHEBI:29105"/>
    </cofactor>
    <text evidence="9 10">Binds 1 zinc ion per subunit.</text>
</comment>
<dbReference type="EMBL" id="LR899616">
    <property type="protein sequence ID" value="CAD7241127.1"/>
    <property type="molecule type" value="Genomic_DNA"/>
</dbReference>
<dbReference type="Gene3D" id="3.90.132.10">
    <property type="entry name" value="Leishmanolysin , domain 2"/>
    <property type="match status" value="1"/>
</dbReference>
<name>A0A7R8WZV8_9CRUS</name>
<dbReference type="GO" id="GO:0016020">
    <property type="term" value="C:membrane"/>
    <property type="evidence" value="ECO:0007669"/>
    <property type="project" value="InterPro"/>
</dbReference>
<keyword evidence="12" id="KW-1185">Reference proteome</keyword>
<evidence type="ECO:0000256" key="6">
    <source>
        <dbReference type="ARBA" id="ARBA00023049"/>
    </source>
</evidence>
<dbReference type="OrthoDB" id="527990at2759"/>
<dbReference type="PANTHER" id="PTHR10942">
    <property type="entry name" value="LEISHMANOLYSIN-LIKE PEPTIDASE"/>
    <property type="match status" value="1"/>
</dbReference>
<dbReference type="FunFam" id="3.90.132.10:FF:000001">
    <property type="entry name" value="leishmanolysin-like peptidase isoform X2"/>
    <property type="match status" value="1"/>
</dbReference>
<dbReference type="EMBL" id="CAJPEV010000099">
    <property type="protein sequence ID" value="CAG0880548.1"/>
    <property type="molecule type" value="Genomic_DNA"/>
</dbReference>
<keyword evidence="3 9" id="KW-0479">Metal-binding</keyword>
<feature type="binding site" evidence="9">
    <location>
        <position position="192"/>
    </location>
    <ligand>
        <name>Zn(2+)</name>
        <dbReference type="ChEBI" id="CHEBI:29105"/>
        <note>catalytic</note>
    </ligand>
</feature>
<evidence type="ECO:0000256" key="5">
    <source>
        <dbReference type="ARBA" id="ARBA00022833"/>
    </source>
</evidence>